<name>A0AAW2PDK5_9LAMI</name>
<proteinExistence type="inferred from homology"/>
<dbReference type="Gene3D" id="2.160.20.10">
    <property type="entry name" value="Single-stranded right-handed beta-helix, Pectin lyase-like"/>
    <property type="match status" value="1"/>
</dbReference>
<organism evidence="10">
    <name type="scientific">Sesamum angustifolium</name>
    <dbReference type="NCBI Taxonomy" id="2727405"/>
    <lineage>
        <taxon>Eukaryota</taxon>
        <taxon>Viridiplantae</taxon>
        <taxon>Streptophyta</taxon>
        <taxon>Embryophyta</taxon>
        <taxon>Tracheophyta</taxon>
        <taxon>Spermatophyta</taxon>
        <taxon>Magnoliopsida</taxon>
        <taxon>eudicotyledons</taxon>
        <taxon>Gunneridae</taxon>
        <taxon>Pentapetalae</taxon>
        <taxon>asterids</taxon>
        <taxon>lamiids</taxon>
        <taxon>Lamiales</taxon>
        <taxon>Pedaliaceae</taxon>
        <taxon>Sesamum</taxon>
    </lineage>
</organism>
<evidence type="ECO:0000313" key="10">
    <source>
        <dbReference type="EMBL" id="KAL0354345.1"/>
    </source>
</evidence>
<protein>
    <submittedName>
        <fullName evidence="10">Exopolygalacturonase</fullName>
    </submittedName>
</protein>
<dbReference type="InterPro" id="IPR006626">
    <property type="entry name" value="PbH1"/>
</dbReference>
<dbReference type="GO" id="GO:0005975">
    <property type="term" value="P:carbohydrate metabolic process"/>
    <property type="evidence" value="ECO:0007669"/>
    <property type="project" value="InterPro"/>
</dbReference>
<keyword evidence="5 9" id="KW-0378">Hydrolase</keyword>
<dbReference type="Pfam" id="PF00295">
    <property type="entry name" value="Glyco_hydro_28"/>
    <property type="match status" value="1"/>
</dbReference>
<evidence type="ECO:0000256" key="9">
    <source>
        <dbReference type="RuleBase" id="RU361169"/>
    </source>
</evidence>
<evidence type="ECO:0000256" key="6">
    <source>
        <dbReference type="ARBA" id="ARBA00023295"/>
    </source>
</evidence>
<evidence type="ECO:0000256" key="7">
    <source>
        <dbReference type="ARBA" id="ARBA00023316"/>
    </source>
</evidence>
<dbReference type="GO" id="GO:0004650">
    <property type="term" value="F:polygalacturonase activity"/>
    <property type="evidence" value="ECO:0007669"/>
    <property type="project" value="InterPro"/>
</dbReference>
<comment type="caution">
    <text evidence="10">The sequence shown here is derived from an EMBL/GenBank/DDBJ whole genome shotgun (WGS) entry which is preliminary data.</text>
</comment>
<comment type="similarity">
    <text evidence="2 9">Belongs to the glycosyl hydrolase 28 family.</text>
</comment>
<dbReference type="SUPFAM" id="SSF51126">
    <property type="entry name" value="Pectin lyase-like"/>
    <property type="match status" value="1"/>
</dbReference>
<dbReference type="GO" id="GO:0071555">
    <property type="term" value="P:cell wall organization"/>
    <property type="evidence" value="ECO:0007669"/>
    <property type="project" value="UniProtKB-KW"/>
</dbReference>
<evidence type="ECO:0000256" key="8">
    <source>
        <dbReference type="PROSITE-ProRule" id="PRU10052"/>
    </source>
</evidence>
<dbReference type="PROSITE" id="PS00502">
    <property type="entry name" value="POLYGALACTURONASE"/>
    <property type="match status" value="1"/>
</dbReference>
<dbReference type="InterPro" id="IPR000743">
    <property type="entry name" value="Glyco_hydro_28"/>
</dbReference>
<evidence type="ECO:0000256" key="2">
    <source>
        <dbReference type="ARBA" id="ARBA00008834"/>
    </source>
</evidence>
<accession>A0AAW2PDK5</accession>
<feature type="active site" evidence="8">
    <location>
        <position position="207"/>
    </location>
</feature>
<evidence type="ECO:0000256" key="4">
    <source>
        <dbReference type="ARBA" id="ARBA00022525"/>
    </source>
</evidence>
<dbReference type="InterPro" id="IPR012334">
    <property type="entry name" value="Pectin_lyas_fold"/>
</dbReference>
<keyword evidence="7" id="KW-0961">Cell wall biogenesis/degradation</keyword>
<sequence>MGVQTFLKAWSQACQTKGGVLQIPQGNYSLSGADFQGPCNGQTSVLLNGTLKASSDPTLPLDHWIQFGNVDNLRIYGNGCWMEMEPCLGENAVISRNASFPLQVYLLISNITRSLKLSGVTNAQIQDIKSINSKFFHIVIGDSQNVVVNNVQIWAPWNSSNTDGIHIGRSNSIIISNVNIATGDDCISIGDGCYNINITGVSCGPGHGISIGSLGRYDTEKDVSLINVMGSTLTNTTNGLRIKTFASPQSLVVSGITYQNIIMNNVRNPIIIDQHYCPQSQCTGQGESNILIKGVKYMNIRGSSSTSVGVKTNCSGNRPCQDIEFSGLNITYQGRPTTASCSFCDFRFLGSSQVPSSCS</sequence>
<gene>
    <name evidence="10" type="ORF">Sangu_1015800</name>
</gene>
<dbReference type="InterPro" id="IPR011050">
    <property type="entry name" value="Pectin_lyase_fold/virulence"/>
</dbReference>
<dbReference type="SMART" id="SM00710">
    <property type="entry name" value="PbH1"/>
    <property type="match status" value="5"/>
</dbReference>
<keyword evidence="4" id="KW-0964">Secreted</keyword>
<dbReference type="PANTHER" id="PTHR31375">
    <property type="match status" value="1"/>
</dbReference>
<keyword evidence="3" id="KW-0134">Cell wall</keyword>
<dbReference type="EMBL" id="JACGWK010000005">
    <property type="protein sequence ID" value="KAL0354345.1"/>
    <property type="molecule type" value="Genomic_DNA"/>
</dbReference>
<evidence type="ECO:0000256" key="3">
    <source>
        <dbReference type="ARBA" id="ARBA00022512"/>
    </source>
</evidence>
<keyword evidence="6 9" id="KW-0326">Glycosidase</keyword>
<evidence type="ECO:0000256" key="5">
    <source>
        <dbReference type="ARBA" id="ARBA00022801"/>
    </source>
</evidence>
<evidence type="ECO:0000256" key="1">
    <source>
        <dbReference type="ARBA" id="ARBA00004191"/>
    </source>
</evidence>
<comment type="subcellular location">
    <subcellularLocation>
        <location evidence="1">Secreted</location>
        <location evidence="1">Cell wall</location>
    </subcellularLocation>
</comment>
<dbReference type="AlphaFoldDB" id="A0AAW2PDK5"/>
<reference evidence="10" key="2">
    <citation type="journal article" date="2024" name="Plant">
        <title>Genomic evolution and insights into agronomic trait innovations of Sesamum species.</title>
        <authorList>
            <person name="Miao H."/>
            <person name="Wang L."/>
            <person name="Qu L."/>
            <person name="Liu H."/>
            <person name="Sun Y."/>
            <person name="Le M."/>
            <person name="Wang Q."/>
            <person name="Wei S."/>
            <person name="Zheng Y."/>
            <person name="Lin W."/>
            <person name="Duan Y."/>
            <person name="Cao H."/>
            <person name="Xiong S."/>
            <person name="Wang X."/>
            <person name="Wei L."/>
            <person name="Li C."/>
            <person name="Ma Q."/>
            <person name="Ju M."/>
            <person name="Zhao R."/>
            <person name="Li G."/>
            <person name="Mu C."/>
            <person name="Tian Q."/>
            <person name="Mei H."/>
            <person name="Zhang T."/>
            <person name="Gao T."/>
            <person name="Zhang H."/>
        </authorList>
    </citation>
    <scope>NUCLEOTIDE SEQUENCE</scope>
    <source>
        <strain evidence="10">G01</strain>
    </source>
</reference>
<reference evidence="10" key="1">
    <citation type="submission" date="2020-06" db="EMBL/GenBank/DDBJ databases">
        <authorList>
            <person name="Li T."/>
            <person name="Hu X."/>
            <person name="Zhang T."/>
            <person name="Song X."/>
            <person name="Zhang H."/>
            <person name="Dai N."/>
            <person name="Sheng W."/>
            <person name="Hou X."/>
            <person name="Wei L."/>
        </authorList>
    </citation>
    <scope>NUCLEOTIDE SEQUENCE</scope>
    <source>
        <strain evidence="10">G01</strain>
        <tissue evidence="10">Leaf</tissue>
    </source>
</reference>